<organism evidence="1 2">
    <name type="scientific">[Clostridium] methylpentosum DSM 5476</name>
    <dbReference type="NCBI Taxonomy" id="537013"/>
    <lineage>
        <taxon>Bacteria</taxon>
        <taxon>Bacillati</taxon>
        <taxon>Bacillota</taxon>
        <taxon>Clostridia</taxon>
        <taxon>Eubacteriales</taxon>
        <taxon>Oscillospiraceae</taxon>
        <taxon>Oscillospiraceae incertae sedis</taxon>
    </lineage>
</organism>
<evidence type="ECO:0000313" key="1">
    <source>
        <dbReference type="EMBL" id="EEG30479.1"/>
    </source>
</evidence>
<reference evidence="1 2" key="2">
    <citation type="submission" date="2009-02" db="EMBL/GenBank/DDBJ databases">
        <title>Draft genome sequence of Clostridium methylpentosum (DSM 5476).</title>
        <authorList>
            <person name="Sudarsanam P."/>
            <person name="Ley R."/>
            <person name="Guruge J."/>
            <person name="Turnbaugh P.J."/>
            <person name="Mahowald M."/>
            <person name="Liep D."/>
            <person name="Gordon J."/>
        </authorList>
    </citation>
    <scope>NUCLEOTIDE SEQUENCE [LARGE SCALE GENOMIC DNA]</scope>
    <source>
        <strain evidence="1 2">DSM 5476</strain>
    </source>
</reference>
<dbReference type="HOGENOM" id="CLU_2877923_0_0_9"/>
<evidence type="ECO:0000313" key="2">
    <source>
        <dbReference type="Proteomes" id="UP000003340"/>
    </source>
</evidence>
<comment type="caution">
    <text evidence="1">The sequence shown here is derived from an EMBL/GenBank/DDBJ whole genome shotgun (WGS) entry which is preliminary data.</text>
</comment>
<protein>
    <submittedName>
        <fullName evidence="1">Uncharacterized protein</fullName>
    </submittedName>
</protein>
<accession>C0EDJ3</accession>
<dbReference type="Pfam" id="PF14198">
    <property type="entry name" value="TnpV"/>
    <property type="match status" value="1"/>
</dbReference>
<name>C0EDJ3_9FIRM</name>
<keyword evidence="2" id="KW-1185">Reference proteome</keyword>
<dbReference type="InterPro" id="IPR026989">
    <property type="entry name" value="TnpV"/>
</dbReference>
<dbReference type="AlphaFoldDB" id="C0EDJ3"/>
<proteinExistence type="predicted"/>
<reference evidence="1 2" key="1">
    <citation type="submission" date="2009-01" db="EMBL/GenBank/DDBJ databases">
        <authorList>
            <person name="Fulton L."/>
            <person name="Clifton S."/>
            <person name="Fulton B."/>
            <person name="Xu J."/>
            <person name="Minx P."/>
            <person name="Pepin K.H."/>
            <person name="Johnson M."/>
            <person name="Bhonagiri V."/>
            <person name="Nash W.E."/>
            <person name="Mardis E.R."/>
            <person name="Wilson R.K."/>
        </authorList>
    </citation>
    <scope>NUCLEOTIDE SEQUENCE [LARGE SCALE GENOMIC DNA]</scope>
    <source>
        <strain evidence="1 2">DSM 5476</strain>
    </source>
</reference>
<dbReference type="Proteomes" id="UP000003340">
    <property type="component" value="Unassembled WGS sequence"/>
</dbReference>
<gene>
    <name evidence="1" type="ORF">CLOSTMETH_01920</name>
</gene>
<dbReference type="EMBL" id="ACEC01000062">
    <property type="protein sequence ID" value="EEG30479.1"/>
    <property type="molecule type" value="Genomic_DNA"/>
</dbReference>
<sequence>MGTAAQTLSAKTNYTTLPTSGKLNSYPAYIDKQAENMFSQLVTQLADYEGLTEKLKQIISLNR</sequence>